<dbReference type="PROSITE" id="PS51379">
    <property type="entry name" value="4FE4S_FER_2"/>
    <property type="match status" value="2"/>
</dbReference>
<proteinExistence type="inferred from homology"/>
<protein>
    <submittedName>
        <fullName evidence="12">PflC1</fullName>
        <ecNumber evidence="12">1.97.1.4</ecNumber>
    </submittedName>
</protein>
<keyword evidence="8" id="KW-0408">Iron</keyword>
<evidence type="ECO:0000256" key="7">
    <source>
        <dbReference type="ARBA" id="ARBA00023002"/>
    </source>
</evidence>
<dbReference type="GO" id="GO:0051539">
    <property type="term" value="F:4 iron, 4 sulfur cluster binding"/>
    <property type="evidence" value="ECO:0007669"/>
    <property type="project" value="UniProtKB-KW"/>
</dbReference>
<dbReference type="PROSITE" id="PS51918">
    <property type="entry name" value="RADICAL_SAM"/>
    <property type="match status" value="1"/>
</dbReference>
<dbReference type="PROSITE" id="PS00198">
    <property type="entry name" value="4FE4S_FER_1"/>
    <property type="match status" value="1"/>
</dbReference>
<dbReference type="InterPro" id="IPR017900">
    <property type="entry name" value="4Fe4S_Fe_S_CS"/>
</dbReference>
<dbReference type="Proteomes" id="UP000000442">
    <property type="component" value="Chromosome"/>
</dbReference>
<evidence type="ECO:0000313" key="13">
    <source>
        <dbReference type="Proteomes" id="UP000000442"/>
    </source>
</evidence>
<gene>
    <name evidence="12" type="primary">pflC1</name>
    <name evidence="12" type="ordered locus">HRM2_04260</name>
</gene>
<dbReference type="Gene3D" id="3.80.30.10">
    <property type="entry name" value="pyruvate-formate lyase- activating enzyme"/>
    <property type="match status" value="1"/>
</dbReference>
<dbReference type="AlphaFoldDB" id="C0QGR9"/>
<dbReference type="Gene3D" id="3.30.70.20">
    <property type="match status" value="2"/>
</dbReference>
<comment type="subunit">
    <text evidence="3">Monomer.</text>
</comment>
<evidence type="ECO:0000256" key="1">
    <source>
        <dbReference type="ARBA" id="ARBA00001966"/>
    </source>
</evidence>
<dbReference type="InterPro" id="IPR040074">
    <property type="entry name" value="BssD/PflA/YjjW"/>
</dbReference>
<keyword evidence="5" id="KW-0949">S-adenosyl-L-methionine</keyword>
<evidence type="ECO:0000256" key="4">
    <source>
        <dbReference type="ARBA" id="ARBA00022485"/>
    </source>
</evidence>
<dbReference type="SUPFAM" id="SSF54862">
    <property type="entry name" value="4Fe-4S ferredoxins"/>
    <property type="match status" value="1"/>
</dbReference>
<dbReference type="EC" id="1.97.1.4" evidence="12"/>
<dbReference type="InterPro" id="IPR058240">
    <property type="entry name" value="rSAM_sf"/>
</dbReference>
<evidence type="ECO:0000256" key="3">
    <source>
        <dbReference type="ARBA" id="ARBA00011245"/>
    </source>
</evidence>
<dbReference type="HOGENOM" id="CLU_058969_0_0_7"/>
<dbReference type="SFLD" id="SFLDG01066">
    <property type="entry name" value="organic_radical-activating_enz"/>
    <property type="match status" value="1"/>
</dbReference>
<dbReference type="NCBIfam" id="TIGR02494">
    <property type="entry name" value="PFLE_PFLC"/>
    <property type="match status" value="1"/>
</dbReference>
<keyword evidence="4" id="KW-0004">4Fe-4S</keyword>
<dbReference type="eggNOG" id="COG1180">
    <property type="taxonomic scope" value="Bacteria"/>
</dbReference>
<evidence type="ECO:0000259" key="10">
    <source>
        <dbReference type="PROSITE" id="PS51379"/>
    </source>
</evidence>
<dbReference type="GO" id="GO:0043365">
    <property type="term" value="F:[formate-C-acetyltransferase]-activating enzyme activity"/>
    <property type="evidence" value="ECO:0007669"/>
    <property type="project" value="UniProtKB-EC"/>
</dbReference>
<dbReference type="STRING" id="177437.HRM2_04260"/>
<dbReference type="GO" id="GO:0046872">
    <property type="term" value="F:metal ion binding"/>
    <property type="evidence" value="ECO:0007669"/>
    <property type="project" value="UniProtKB-KW"/>
</dbReference>
<keyword evidence="9" id="KW-0411">Iron-sulfur</keyword>
<evidence type="ECO:0000259" key="11">
    <source>
        <dbReference type="PROSITE" id="PS51918"/>
    </source>
</evidence>
<sequence>MIEGNIFNIEHFAIHDGPGIRTIVFLKGCPMTCIWCHNPEGLSTKRHIVRYDKKCIGCGKCVKACPQGALEISSSDSIVLDAKKCIACGKCVDVCCANAIEMVGKTFSPREVADITLKDVAFYDESGGGVTFSGGEPLFQWQFVRECSKLLRKRGVHIAMETSGCVKEDIIKEIAPHVDLFLYDLKHIDPVEHRKYCGIRNESILDNLELLSRMGKEIIIRMVVIPGVNDSPGTVERLCEFLKGIIGIRYISLLPLHKSATEKYNRLDKEFLLSDFEVPNDEEVKAIAEIFQSKGFTVQIGG</sequence>
<evidence type="ECO:0000256" key="6">
    <source>
        <dbReference type="ARBA" id="ARBA00022723"/>
    </source>
</evidence>
<dbReference type="SUPFAM" id="SSF102114">
    <property type="entry name" value="Radical SAM enzymes"/>
    <property type="match status" value="1"/>
</dbReference>
<dbReference type="CDD" id="cd01335">
    <property type="entry name" value="Radical_SAM"/>
    <property type="match status" value="1"/>
</dbReference>
<evidence type="ECO:0000256" key="8">
    <source>
        <dbReference type="ARBA" id="ARBA00023004"/>
    </source>
</evidence>
<keyword evidence="6" id="KW-0479">Metal-binding</keyword>
<accession>C0QGR9</accession>
<dbReference type="Pfam" id="PF04055">
    <property type="entry name" value="Radical_SAM"/>
    <property type="match status" value="1"/>
</dbReference>
<dbReference type="SFLD" id="SFLDS00029">
    <property type="entry name" value="Radical_SAM"/>
    <property type="match status" value="1"/>
</dbReference>
<comment type="similarity">
    <text evidence="2">Belongs to the organic radical-activating enzymes family.</text>
</comment>
<dbReference type="InterPro" id="IPR034457">
    <property type="entry name" value="Organic_radical-activating"/>
</dbReference>
<feature type="domain" description="4Fe-4S ferredoxin-type" evidence="10">
    <location>
        <begin position="76"/>
        <end position="105"/>
    </location>
</feature>
<comment type="cofactor">
    <cofactor evidence="1">
        <name>[4Fe-4S] cluster</name>
        <dbReference type="ChEBI" id="CHEBI:49883"/>
    </cofactor>
</comment>
<keyword evidence="7 12" id="KW-0560">Oxidoreductase</keyword>
<keyword evidence="13" id="KW-1185">Reference proteome</keyword>
<dbReference type="Pfam" id="PF13237">
    <property type="entry name" value="Fer4_10"/>
    <property type="match status" value="1"/>
</dbReference>
<dbReference type="KEGG" id="dat:HRM2_04260"/>
<dbReference type="OrthoDB" id="9782387at2"/>
<dbReference type="RefSeq" id="WP_012662793.1">
    <property type="nucleotide sequence ID" value="NC_012108.1"/>
</dbReference>
<dbReference type="InterPro" id="IPR017896">
    <property type="entry name" value="4Fe4S_Fe-S-bd"/>
</dbReference>
<dbReference type="PIRSF" id="PIRSF000371">
    <property type="entry name" value="PFL_act_enz"/>
    <property type="match status" value="1"/>
</dbReference>
<dbReference type="EMBL" id="CP001087">
    <property type="protein sequence ID" value="ACN13544.1"/>
    <property type="molecule type" value="Genomic_DNA"/>
</dbReference>
<reference evidence="12 13" key="1">
    <citation type="journal article" date="2009" name="Environ. Microbiol.">
        <title>Genome sequence of Desulfobacterium autotrophicum HRM2, a marine sulfate reducer oxidizing organic carbon completely to carbon dioxide.</title>
        <authorList>
            <person name="Strittmatter A.W."/>
            <person name="Liesegang H."/>
            <person name="Rabus R."/>
            <person name="Decker I."/>
            <person name="Amann J."/>
            <person name="Andres S."/>
            <person name="Henne A."/>
            <person name="Fricke W.F."/>
            <person name="Martinez-Arias R."/>
            <person name="Bartels D."/>
            <person name="Goesmann A."/>
            <person name="Krause L."/>
            <person name="Puehler A."/>
            <person name="Klenk H.P."/>
            <person name="Richter M."/>
            <person name="Schuler M."/>
            <person name="Gloeckner F.O."/>
            <person name="Meyerdierks A."/>
            <person name="Gottschalk G."/>
            <person name="Amann R."/>
        </authorList>
    </citation>
    <scope>NUCLEOTIDE SEQUENCE [LARGE SCALE GENOMIC DNA]</scope>
    <source>
        <strain evidence="13">ATCC 43914 / DSM 3382 / HRM2</strain>
    </source>
</reference>
<name>C0QGR9_DESAH</name>
<dbReference type="InterPro" id="IPR001989">
    <property type="entry name" value="Radical_activat_CS"/>
</dbReference>
<dbReference type="InterPro" id="IPR012839">
    <property type="entry name" value="Organic_radical_activase"/>
</dbReference>
<dbReference type="PANTHER" id="PTHR30352:SF4">
    <property type="entry name" value="PYRUVATE FORMATE-LYASE 2-ACTIVATING ENZYME"/>
    <property type="match status" value="1"/>
</dbReference>
<evidence type="ECO:0000256" key="5">
    <source>
        <dbReference type="ARBA" id="ARBA00022691"/>
    </source>
</evidence>
<dbReference type="PANTHER" id="PTHR30352">
    <property type="entry name" value="PYRUVATE FORMATE-LYASE-ACTIVATING ENZYME"/>
    <property type="match status" value="1"/>
</dbReference>
<feature type="domain" description="Radical SAM core" evidence="11">
    <location>
        <begin position="15"/>
        <end position="297"/>
    </location>
</feature>
<evidence type="ECO:0000313" key="12">
    <source>
        <dbReference type="EMBL" id="ACN13544.1"/>
    </source>
</evidence>
<dbReference type="PROSITE" id="PS01087">
    <property type="entry name" value="RADICAL_ACTIVATING"/>
    <property type="match status" value="1"/>
</dbReference>
<evidence type="ECO:0000256" key="9">
    <source>
        <dbReference type="ARBA" id="ARBA00023014"/>
    </source>
</evidence>
<feature type="domain" description="4Fe-4S ferredoxin-type" evidence="10">
    <location>
        <begin position="45"/>
        <end position="75"/>
    </location>
</feature>
<evidence type="ECO:0000256" key="2">
    <source>
        <dbReference type="ARBA" id="ARBA00009777"/>
    </source>
</evidence>
<organism evidence="12 13">
    <name type="scientific">Desulforapulum autotrophicum (strain ATCC 43914 / DSM 3382 / VKM B-1955 / HRM2)</name>
    <name type="common">Desulfobacterium autotrophicum</name>
    <dbReference type="NCBI Taxonomy" id="177437"/>
    <lineage>
        <taxon>Bacteria</taxon>
        <taxon>Pseudomonadati</taxon>
        <taxon>Thermodesulfobacteriota</taxon>
        <taxon>Desulfobacteria</taxon>
        <taxon>Desulfobacterales</taxon>
        <taxon>Desulfobacteraceae</taxon>
        <taxon>Desulforapulum</taxon>
    </lineage>
</organism>
<dbReference type="InterPro" id="IPR007197">
    <property type="entry name" value="rSAM"/>
</dbReference>
<dbReference type="SFLD" id="SFLDG01118">
    <property type="entry name" value="activating_enzymes__group_2"/>
    <property type="match status" value="1"/>
</dbReference>